<keyword evidence="2" id="KW-1185">Reference proteome</keyword>
<accession>A0AA46I783</accession>
<dbReference type="RefSeq" id="WP_134112014.1">
    <property type="nucleotide sequence ID" value="NZ_SOBG01000001.1"/>
</dbReference>
<organism evidence="1 2">
    <name type="scientific">Hypnocyclicus thermotrophus</name>
    <dbReference type="NCBI Taxonomy" id="1627895"/>
    <lineage>
        <taxon>Bacteria</taxon>
        <taxon>Fusobacteriati</taxon>
        <taxon>Fusobacteriota</taxon>
        <taxon>Fusobacteriia</taxon>
        <taxon>Fusobacteriales</taxon>
        <taxon>Fusobacteriaceae</taxon>
        <taxon>Hypnocyclicus</taxon>
    </lineage>
</organism>
<dbReference type="EMBL" id="SOBG01000001">
    <property type="protein sequence ID" value="TDT72398.1"/>
    <property type="molecule type" value="Genomic_DNA"/>
</dbReference>
<name>A0AA46I783_9FUSO</name>
<dbReference type="AlphaFoldDB" id="A0AA46I783"/>
<evidence type="ECO:0000313" key="1">
    <source>
        <dbReference type="EMBL" id="TDT72398.1"/>
    </source>
</evidence>
<dbReference type="Proteomes" id="UP000294678">
    <property type="component" value="Unassembled WGS sequence"/>
</dbReference>
<sequence>MEKKLMFDSIILFIFLSTLSFAEDIVIHSLEPGMMDNRGMGMYKNEKYLFPIFSISYPLITNDMKMGNINYPAKKSWSFMFESGLTKNEFINLGIGVMYTEQFRLLTLSSYTTYSTPDTYKFVPIYMIADVSLSPYTAFVFKLGVGNVKANNEFITEFGDIVSTGYYYAGGIRFLSLEILYSIDSLKLSKGVKVNNNKISLVF</sequence>
<proteinExistence type="predicted"/>
<evidence type="ECO:0000313" key="2">
    <source>
        <dbReference type="Proteomes" id="UP000294678"/>
    </source>
</evidence>
<reference evidence="1 2" key="1">
    <citation type="submission" date="2019-03" db="EMBL/GenBank/DDBJ databases">
        <title>Genomic Encyclopedia of Type Strains, Phase IV (KMG-IV): sequencing the most valuable type-strain genomes for metagenomic binning, comparative biology and taxonomic classification.</title>
        <authorList>
            <person name="Goeker M."/>
        </authorList>
    </citation>
    <scope>NUCLEOTIDE SEQUENCE [LARGE SCALE GENOMIC DNA]</scope>
    <source>
        <strain evidence="1 2">DSM 100055</strain>
    </source>
</reference>
<gene>
    <name evidence="1" type="ORF">EV215_0199</name>
</gene>
<comment type="caution">
    <text evidence="1">The sequence shown here is derived from an EMBL/GenBank/DDBJ whole genome shotgun (WGS) entry which is preliminary data.</text>
</comment>
<protein>
    <submittedName>
        <fullName evidence="1">Uncharacterized protein</fullName>
    </submittedName>
</protein>